<dbReference type="Pfam" id="PF13966">
    <property type="entry name" value="zf-RVT"/>
    <property type="match status" value="1"/>
</dbReference>
<evidence type="ECO:0000313" key="3">
    <source>
        <dbReference type="Proteomes" id="UP001324115"/>
    </source>
</evidence>
<evidence type="ECO:0000259" key="1">
    <source>
        <dbReference type="Pfam" id="PF13966"/>
    </source>
</evidence>
<evidence type="ECO:0000313" key="2">
    <source>
        <dbReference type="EMBL" id="KAK4605012.1"/>
    </source>
</evidence>
<dbReference type="EMBL" id="JAXUIC010000002">
    <property type="protein sequence ID" value="KAK4605012.1"/>
    <property type="molecule type" value="Genomic_DNA"/>
</dbReference>
<keyword evidence="3" id="KW-1185">Reference proteome</keyword>
<feature type="domain" description="Reverse transcriptase zinc-binding" evidence="1">
    <location>
        <begin position="118"/>
        <end position="213"/>
    </location>
</feature>
<gene>
    <name evidence="2" type="ORF">RGQ29_013185</name>
</gene>
<dbReference type="Proteomes" id="UP001324115">
    <property type="component" value="Unassembled WGS sequence"/>
</dbReference>
<reference evidence="2 3" key="1">
    <citation type="journal article" date="2023" name="G3 (Bethesda)">
        <title>A haplotype-resolved chromosome-scale genome for Quercus rubra L. provides insights into the genetics of adaptive traits for red oak species.</title>
        <authorList>
            <person name="Kapoor B."/>
            <person name="Jenkins J."/>
            <person name="Schmutz J."/>
            <person name="Zhebentyayeva T."/>
            <person name="Kuelheim C."/>
            <person name="Coggeshall M."/>
            <person name="Heim C."/>
            <person name="Lasky J.R."/>
            <person name="Leites L."/>
            <person name="Islam-Faridi N."/>
            <person name="Romero-Severson J."/>
            <person name="DeLeo V.L."/>
            <person name="Lucas S.M."/>
            <person name="Lazic D."/>
            <person name="Gailing O."/>
            <person name="Carlson J."/>
            <person name="Staton M."/>
        </authorList>
    </citation>
    <scope>NUCLEOTIDE SEQUENCE [LARGE SCALE GENOMIC DNA]</scope>
    <source>
        <strain evidence="2">Pseudo-F2</strain>
    </source>
</reference>
<comment type="caution">
    <text evidence="2">The sequence shown here is derived from an EMBL/GenBank/DDBJ whole genome shotgun (WGS) entry which is preliminary data.</text>
</comment>
<dbReference type="InterPro" id="IPR026960">
    <property type="entry name" value="RVT-Znf"/>
</dbReference>
<accession>A0AAN7G6E8</accession>
<sequence>MEAPDNLSGSYAWCSLLKGREVLWRGARWRVGTGETIKVWDYPWLPSLEHPRILSPIIDGLQDAMVDCLISPTSRSWDRDVLFGYFAPMEADLIVKIPLSPTKVEDKLIWPHVPNGVYTVKSGYRFLVKDKPDPLLYHPSQGENPSIWSCIWRLSVPNKVKNFLWKACKEALPVKKNLVRRKVLEEDVCCHYKLKAEDGYHALWDCSELSAIWETDVMWLFCRSKKFSNFFELARFILENDKQPEQFASITWTIWFRRNQLCTSNKPFPLSQIVSSAKQLLQEFNEVHPAAPVQNYSPQQSRPKWEPPPLSLLKINFDGAVFRETEELMVRCLHPWRRRSSFHHPQTKLKL</sequence>
<name>A0AAN7G6E8_QUERU</name>
<protein>
    <recommendedName>
        <fullName evidence="1">Reverse transcriptase zinc-binding domain-containing protein</fullName>
    </recommendedName>
</protein>
<organism evidence="2 3">
    <name type="scientific">Quercus rubra</name>
    <name type="common">Northern red oak</name>
    <name type="synonym">Quercus borealis</name>
    <dbReference type="NCBI Taxonomy" id="3512"/>
    <lineage>
        <taxon>Eukaryota</taxon>
        <taxon>Viridiplantae</taxon>
        <taxon>Streptophyta</taxon>
        <taxon>Embryophyta</taxon>
        <taxon>Tracheophyta</taxon>
        <taxon>Spermatophyta</taxon>
        <taxon>Magnoliopsida</taxon>
        <taxon>eudicotyledons</taxon>
        <taxon>Gunneridae</taxon>
        <taxon>Pentapetalae</taxon>
        <taxon>rosids</taxon>
        <taxon>fabids</taxon>
        <taxon>Fagales</taxon>
        <taxon>Fagaceae</taxon>
        <taxon>Quercus</taxon>
    </lineage>
</organism>
<proteinExistence type="predicted"/>
<dbReference type="AlphaFoldDB" id="A0AAN7G6E8"/>